<feature type="region of interest" description="Disordered" evidence="1">
    <location>
        <begin position="1"/>
        <end position="24"/>
    </location>
</feature>
<evidence type="ECO:0000313" key="2">
    <source>
        <dbReference type="EMBL" id="KAF8399092.1"/>
    </source>
</evidence>
<evidence type="ECO:0000313" key="3">
    <source>
        <dbReference type="Proteomes" id="UP000655225"/>
    </source>
</evidence>
<proteinExistence type="predicted"/>
<keyword evidence="3" id="KW-1185">Reference proteome</keyword>
<dbReference type="EMBL" id="JABCRI010000010">
    <property type="protein sequence ID" value="KAF8399092.1"/>
    <property type="molecule type" value="Genomic_DNA"/>
</dbReference>
<comment type="caution">
    <text evidence="2">The sequence shown here is derived from an EMBL/GenBank/DDBJ whole genome shotgun (WGS) entry which is preliminary data.</text>
</comment>
<reference evidence="2 3" key="1">
    <citation type="submission" date="2020-04" db="EMBL/GenBank/DDBJ databases">
        <title>Plant Genome Project.</title>
        <authorList>
            <person name="Zhang R.-G."/>
        </authorList>
    </citation>
    <scope>NUCLEOTIDE SEQUENCE [LARGE SCALE GENOMIC DNA]</scope>
    <source>
        <strain evidence="2">YNK0</strain>
        <tissue evidence="2">Leaf</tissue>
    </source>
</reference>
<feature type="compositionally biased region" description="Basic and acidic residues" evidence="1">
    <location>
        <begin position="1"/>
        <end position="14"/>
    </location>
</feature>
<evidence type="ECO:0000256" key="1">
    <source>
        <dbReference type="SAM" id="MobiDB-lite"/>
    </source>
</evidence>
<gene>
    <name evidence="2" type="ORF">HHK36_014958</name>
</gene>
<protein>
    <submittedName>
        <fullName evidence="2">Uncharacterized protein</fullName>
    </submittedName>
</protein>
<dbReference type="Proteomes" id="UP000655225">
    <property type="component" value="Unassembled WGS sequence"/>
</dbReference>
<organism evidence="2 3">
    <name type="scientific">Tetracentron sinense</name>
    <name type="common">Spur-leaf</name>
    <dbReference type="NCBI Taxonomy" id="13715"/>
    <lineage>
        <taxon>Eukaryota</taxon>
        <taxon>Viridiplantae</taxon>
        <taxon>Streptophyta</taxon>
        <taxon>Embryophyta</taxon>
        <taxon>Tracheophyta</taxon>
        <taxon>Spermatophyta</taxon>
        <taxon>Magnoliopsida</taxon>
        <taxon>Trochodendrales</taxon>
        <taxon>Trochodendraceae</taxon>
        <taxon>Tetracentron</taxon>
    </lineage>
</organism>
<dbReference type="AlphaFoldDB" id="A0A835DFP7"/>
<sequence>MTKMENGDATDRRTNLNAMQRPGKPGIRESCFMKAIESGEETLFDIAVKRFSHFNLWIPAACRSSGAAR</sequence>
<accession>A0A835DFP7</accession>
<name>A0A835DFP7_TETSI</name>